<sequence>MIVPVRMHEQSAFSVAVAPDVTRTAEQPTRQLPFGHPSLDRCLPHCQVADCHYPAKGRTQIRGVNTVAADEWHDELVLAAELSSINNQIARFVLRMLDTDARRREQIAVADECRLGGRLVNLGYALQDRAVHRAAGRHRDAANIAETPCDSGHTRSIAG</sequence>
<dbReference type="EMBL" id="JBHSIS010000002">
    <property type="protein sequence ID" value="MFC4852349.1"/>
    <property type="molecule type" value="Genomic_DNA"/>
</dbReference>
<dbReference type="Proteomes" id="UP001595859">
    <property type="component" value="Unassembled WGS sequence"/>
</dbReference>
<evidence type="ECO:0000313" key="2">
    <source>
        <dbReference type="Proteomes" id="UP001595859"/>
    </source>
</evidence>
<dbReference type="RefSeq" id="WP_378053980.1">
    <property type="nucleotide sequence ID" value="NZ_JBHSIS010000002.1"/>
</dbReference>
<evidence type="ECO:0008006" key="3">
    <source>
        <dbReference type="Google" id="ProtNLM"/>
    </source>
</evidence>
<name>A0ABV9RUM1_9PSEU</name>
<organism evidence="1 2">
    <name type="scientific">Actinophytocola glycyrrhizae</name>
    <dbReference type="NCBI Taxonomy" id="2044873"/>
    <lineage>
        <taxon>Bacteria</taxon>
        <taxon>Bacillati</taxon>
        <taxon>Actinomycetota</taxon>
        <taxon>Actinomycetes</taxon>
        <taxon>Pseudonocardiales</taxon>
        <taxon>Pseudonocardiaceae</taxon>
    </lineage>
</organism>
<proteinExistence type="predicted"/>
<comment type="caution">
    <text evidence="1">The sequence shown here is derived from an EMBL/GenBank/DDBJ whole genome shotgun (WGS) entry which is preliminary data.</text>
</comment>
<keyword evidence="2" id="KW-1185">Reference proteome</keyword>
<protein>
    <recommendedName>
        <fullName evidence="3">Tn3 transposase DDE domain-containing protein</fullName>
    </recommendedName>
</protein>
<evidence type="ECO:0000313" key="1">
    <source>
        <dbReference type="EMBL" id="MFC4852349.1"/>
    </source>
</evidence>
<accession>A0ABV9RUM1</accession>
<reference evidence="2" key="1">
    <citation type="journal article" date="2019" name="Int. J. Syst. Evol. Microbiol.">
        <title>The Global Catalogue of Microorganisms (GCM) 10K type strain sequencing project: providing services to taxonomists for standard genome sequencing and annotation.</title>
        <authorList>
            <consortium name="The Broad Institute Genomics Platform"/>
            <consortium name="The Broad Institute Genome Sequencing Center for Infectious Disease"/>
            <person name="Wu L."/>
            <person name="Ma J."/>
        </authorList>
    </citation>
    <scope>NUCLEOTIDE SEQUENCE [LARGE SCALE GENOMIC DNA]</scope>
    <source>
        <strain evidence="2">ZS-22-S1</strain>
    </source>
</reference>
<gene>
    <name evidence="1" type="ORF">ACFPCV_02455</name>
</gene>